<evidence type="ECO:0000256" key="1">
    <source>
        <dbReference type="ARBA" id="ARBA00010541"/>
    </source>
</evidence>
<organism evidence="5 6">
    <name type="scientific">Eruca vesicaria subsp. sativa</name>
    <name type="common">Garden rocket</name>
    <name type="synonym">Eruca sativa</name>
    <dbReference type="NCBI Taxonomy" id="29727"/>
    <lineage>
        <taxon>Eukaryota</taxon>
        <taxon>Viridiplantae</taxon>
        <taxon>Streptophyta</taxon>
        <taxon>Embryophyta</taxon>
        <taxon>Tracheophyta</taxon>
        <taxon>Spermatophyta</taxon>
        <taxon>Magnoliopsida</taxon>
        <taxon>eudicotyledons</taxon>
        <taxon>Gunneridae</taxon>
        <taxon>Pentapetalae</taxon>
        <taxon>rosids</taxon>
        <taxon>malvids</taxon>
        <taxon>Brassicales</taxon>
        <taxon>Brassicaceae</taxon>
        <taxon>Brassiceae</taxon>
        <taxon>Eruca</taxon>
    </lineage>
</organism>
<dbReference type="GO" id="GO:0006508">
    <property type="term" value="P:proteolysis"/>
    <property type="evidence" value="ECO:0007669"/>
    <property type="project" value="UniProtKB-KW"/>
</dbReference>
<comment type="caution">
    <text evidence="5">The sequence shown here is derived from an EMBL/GenBank/DDBJ whole genome shotgun (WGS) entry which is preliminary data.</text>
</comment>
<reference evidence="5 6" key="1">
    <citation type="submission" date="2022-03" db="EMBL/GenBank/DDBJ databases">
        <authorList>
            <person name="Macdonald S."/>
            <person name="Ahmed S."/>
            <person name="Newling K."/>
        </authorList>
    </citation>
    <scope>NUCLEOTIDE SEQUENCE [LARGE SCALE GENOMIC DNA]</scope>
</reference>
<evidence type="ECO:0000313" key="5">
    <source>
        <dbReference type="EMBL" id="CAH8306404.1"/>
    </source>
</evidence>
<sequence length="151" mass="16549">MIALASSKAFSSISTTFTSSNRSNLVLACSCSNHEQRRRRTVIFGSSLALASSLLVSNQQKFPVESAIALEQVKEEELEEAEERNVNLFQKTSSSVVFIEDIELPKTSSDESSAEDNAKIEGTGSGFVWDKLGHIVRINDEKPLPNLKSLV</sequence>
<accession>A0ABC8IZ25</accession>
<comment type="similarity">
    <text evidence="1">Belongs to the peptidase S1C family.</text>
</comment>
<dbReference type="PANTHER" id="PTHR43343">
    <property type="entry name" value="PEPTIDASE S12"/>
    <property type="match status" value="1"/>
</dbReference>
<dbReference type="Proteomes" id="UP001642260">
    <property type="component" value="Unassembled WGS sequence"/>
</dbReference>
<keyword evidence="6" id="KW-1185">Reference proteome</keyword>
<dbReference type="GO" id="GO:0008233">
    <property type="term" value="F:peptidase activity"/>
    <property type="evidence" value="ECO:0007669"/>
    <property type="project" value="UniProtKB-KW"/>
</dbReference>
<evidence type="ECO:0000313" key="6">
    <source>
        <dbReference type="Proteomes" id="UP001642260"/>
    </source>
</evidence>
<evidence type="ECO:0000256" key="4">
    <source>
        <dbReference type="SAM" id="Coils"/>
    </source>
</evidence>
<feature type="coiled-coil region" evidence="4">
    <location>
        <begin position="64"/>
        <end position="91"/>
    </location>
</feature>
<dbReference type="EMBL" id="CAKOAT010064489">
    <property type="protein sequence ID" value="CAH8306404.1"/>
    <property type="molecule type" value="Genomic_DNA"/>
</dbReference>
<proteinExistence type="inferred from homology"/>
<protein>
    <submittedName>
        <fullName evidence="5">Uncharacterized protein</fullName>
    </submittedName>
</protein>
<dbReference type="InterPro" id="IPR043504">
    <property type="entry name" value="Peptidase_S1_PA_chymotrypsin"/>
</dbReference>
<dbReference type="InterPro" id="IPR051201">
    <property type="entry name" value="Chloro_Bact_Ser_Proteases"/>
</dbReference>
<keyword evidence="2" id="KW-0645">Protease</keyword>
<keyword evidence="3" id="KW-0378">Hydrolase</keyword>
<evidence type="ECO:0000256" key="3">
    <source>
        <dbReference type="ARBA" id="ARBA00022801"/>
    </source>
</evidence>
<evidence type="ECO:0000256" key="2">
    <source>
        <dbReference type="ARBA" id="ARBA00022670"/>
    </source>
</evidence>
<name>A0ABC8IZ25_ERUVS</name>
<dbReference type="AlphaFoldDB" id="A0ABC8IZ25"/>
<gene>
    <name evidence="5" type="ORF">ERUC_LOCUS4531</name>
</gene>
<dbReference type="PANTHER" id="PTHR43343:SF6">
    <property type="entry name" value="PROTEASE DO-LIKE 5, CHLOROPLASTIC ISOFORM X1"/>
    <property type="match status" value="1"/>
</dbReference>
<keyword evidence="4" id="KW-0175">Coiled coil</keyword>
<dbReference type="Gene3D" id="2.40.10.10">
    <property type="entry name" value="Trypsin-like serine proteases"/>
    <property type="match status" value="1"/>
</dbReference>